<dbReference type="Gene3D" id="3.10.520.10">
    <property type="entry name" value="ApbE-like domains"/>
    <property type="match status" value="1"/>
</dbReference>
<dbReference type="PIRSF" id="PIRSF006268">
    <property type="entry name" value="ApbE"/>
    <property type="match status" value="1"/>
</dbReference>
<dbReference type="GO" id="GO:0046872">
    <property type="term" value="F:metal ion binding"/>
    <property type="evidence" value="ECO:0007669"/>
    <property type="project" value="UniProtKB-UniRule"/>
</dbReference>
<evidence type="ECO:0000256" key="3">
    <source>
        <dbReference type="ARBA" id="ARBA00022630"/>
    </source>
</evidence>
<accession>A0AAU7LVK2</accession>
<evidence type="ECO:0000256" key="2">
    <source>
        <dbReference type="ARBA" id="ARBA00016337"/>
    </source>
</evidence>
<dbReference type="GO" id="GO:0016740">
    <property type="term" value="F:transferase activity"/>
    <property type="evidence" value="ECO:0007669"/>
    <property type="project" value="UniProtKB-UniRule"/>
</dbReference>
<dbReference type="AlphaFoldDB" id="A0AAU7LVK2"/>
<comment type="catalytic activity">
    <reaction evidence="9 10">
        <text>L-threonyl-[protein] + FAD = FMN-L-threonyl-[protein] + AMP + H(+)</text>
        <dbReference type="Rhea" id="RHEA:36847"/>
        <dbReference type="Rhea" id="RHEA-COMP:11060"/>
        <dbReference type="Rhea" id="RHEA-COMP:11061"/>
        <dbReference type="ChEBI" id="CHEBI:15378"/>
        <dbReference type="ChEBI" id="CHEBI:30013"/>
        <dbReference type="ChEBI" id="CHEBI:57692"/>
        <dbReference type="ChEBI" id="CHEBI:74257"/>
        <dbReference type="ChEBI" id="CHEBI:456215"/>
        <dbReference type="EC" id="2.7.1.180"/>
    </reaction>
</comment>
<reference evidence="12" key="1">
    <citation type="submission" date="2024-05" db="EMBL/GenBank/DDBJ databases">
        <authorList>
            <person name="Bunk B."/>
            <person name="Swiderski J."/>
            <person name="Sproer C."/>
            <person name="Thiel V."/>
        </authorList>
    </citation>
    <scope>NUCLEOTIDE SEQUENCE</scope>
    <source>
        <strain evidence="12">DSM 17735</strain>
    </source>
</reference>
<protein>
    <recommendedName>
        <fullName evidence="2 10">FAD:protein FMN transferase</fullName>
        <ecNumber evidence="1 10">2.7.1.180</ecNumber>
    </recommendedName>
    <alternativeName>
        <fullName evidence="8 10">Flavin transferase</fullName>
    </alternativeName>
</protein>
<dbReference type="InterPro" id="IPR024932">
    <property type="entry name" value="ApbE"/>
</dbReference>
<dbReference type="InterPro" id="IPR003374">
    <property type="entry name" value="ApbE-like_sf"/>
</dbReference>
<evidence type="ECO:0000256" key="8">
    <source>
        <dbReference type="ARBA" id="ARBA00031306"/>
    </source>
</evidence>
<proteinExistence type="inferred from homology"/>
<feature type="binding site" evidence="11">
    <location>
        <position position="298"/>
    </location>
    <ligand>
        <name>Mg(2+)</name>
        <dbReference type="ChEBI" id="CHEBI:18420"/>
    </ligand>
</feature>
<keyword evidence="5 10" id="KW-0479">Metal-binding</keyword>
<evidence type="ECO:0000256" key="5">
    <source>
        <dbReference type="ARBA" id="ARBA00022723"/>
    </source>
</evidence>
<dbReference type="EC" id="2.7.1.180" evidence="1 10"/>
<evidence type="ECO:0000256" key="4">
    <source>
        <dbReference type="ARBA" id="ARBA00022679"/>
    </source>
</evidence>
<comment type="similarity">
    <text evidence="10">Belongs to the ApbE family.</text>
</comment>
<dbReference type="PANTHER" id="PTHR30040:SF2">
    <property type="entry name" value="FAD:PROTEIN FMN TRANSFERASE"/>
    <property type="match status" value="1"/>
</dbReference>
<organism evidence="12">
    <name type="scientific">Polaromonas hydrogenivorans</name>
    <dbReference type="NCBI Taxonomy" id="335476"/>
    <lineage>
        <taxon>Bacteria</taxon>
        <taxon>Pseudomonadati</taxon>
        <taxon>Pseudomonadota</taxon>
        <taxon>Betaproteobacteria</taxon>
        <taxon>Burkholderiales</taxon>
        <taxon>Comamonadaceae</taxon>
        <taxon>Polaromonas</taxon>
    </lineage>
</organism>
<sequence length="344" mass="37412">MRRRTFISASVGSAAAGLAGWEFIQSSTKAGSLTRSDELASGQRLYAGAGLAFGTTIKVKLLHKDQRQAELAIQDAFHEAKKIDTLMSIHSENSQVFRLNRDGRLQKPDPHLLLVLEQARRLSALTDGAFDITVQPLWSKFNQAAARHSLPSSEERLNARSLVNWKNLRFTQDQVSFQQSGMAITLNGIAQGYAADLALSAVRARGVEHALLDTGEFISSGTRTPGRDWVLGVQDPRHTDEYKTALQMDGRSVATSGDYETAFTPDFVHHHIFDPATGDSPLELASVTVVAPTGLLADGLSTALFVMGPDKAMALAAQLDRVDVFLVDKKGKVWKTTGLRELSA</sequence>
<feature type="binding site" evidence="11">
    <location>
        <position position="188"/>
    </location>
    <ligand>
        <name>Mg(2+)</name>
        <dbReference type="ChEBI" id="CHEBI:18420"/>
    </ligand>
</feature>
<dbReference type="EMBL" id="CP157675">
    <property type="protein sequence ID" value="XBP71650.1"/>
    <property type="molecule type" value="Genomic_DNA"/>
</dbReference>
<keyword evidence="6 10" id="KW-0274">FAD</keyword>
<evidence type="ECO:0000256" key="11">
    <source>
        <dbReference type="PIRSR" id="PIRSR006268-2"/>
    </source>
</evidence>
<feature type="binding site" evidence="11">
    <location>
        <position position="302"/>
    </location>
    <ligand>
        <name>Mg(2+)</name>
        <dbReference type="ChEBI" id="CHEBI:18420"/>
    </ligand>
</feature>
<evidence type="ECO:0000256" key="1">
    <source>
        <dbReference type="ARBA" id="ARBA00011955"/>
    </source>
</evidence>
<keyword evidence="7 10" id="KW-0460">Magnesium</keyword>
<name>A0AAU7LVK2_9BURK</name>
<evidence type="ECO:0000313" key="12">
    <source>
        <dbReference type="EMBL" id="XBP71650.1"/>
    </source>
</evidence>
<evidence type="ECO:0000256" key="10">
    <source>
        <dbReference type="PIRNR" id="PIRNR006268"/>
    </source>
</evidence>
<evidence type="ECO:0000256" key="7">
    <source>
        <dbReference type="ARBA" id="ARBA00022842"/>
    </source>
</evidence>
<dbReference type="SUPFAM" id="SSF143631">
    <property type="entry name" value="ApbE-like"/>
    <property type="match status" value="1"/>
</dbReference>
<dbReference type="PANTHER" id="PTHR30040">
    <property type="entry name" value="THIAMINE BIOSYNTHESIS LIPOPROTEIN APBE"/>
    <property type="match status" value="1"/>
</dbReference>
<dbReference type="Pfam" id="PF02424">
    <property type="entry name" value="ApbE"/>
    <property type="match status" value="1"/>
</dbReference>
<keyword evidence="4 10" id="KW-0808">Transferase</keyword>
<comment type="cofactor">
    <cofactor evidence="11">
        <name>Mg(2+)</name>
        <dbReference type="ChEBI" id="CHEBI:18420"/>
    </cofactor>
    <cofactor evidence="11">
        <name>Mn(2+)</name>
        <dbReference type="ChEBI" id="CHEBI:29035"/>
    </cofactor>
    <text evidence="11">Magnesium. Can also use manganese.</text>
</comment>
<keyword evidence="3 10" id="KW-0285">Flavoprotein</keyword>
<evidence type="ECO:0000256" key="9">
    <source>
        <dbReference type="ARBA" id="ARBA00048540"/>
    </source>
</evidence>
<evidence type="ECO:0000256" key="6">
    <source>
        <dbReference type="ARBA" id="ARBA00022827"/>
    </source>
</evidence>
<gene>
    <name evidence="12" type="ORF">ABLV49_07605</name>
</gene>
<dbReference type="RefSeq" id="WP_349281010.1">
    <property type="nucleotide sequence ID" value="NZ_CBCSCU010000023.1"/>
</dbReference>